<accession>A0ABS6GRJ3</accession>
<protein>
    <submittedName>
        <fullName evidence="1">Uncharacterized protein</fullName>
    </submittedName>
</protein>
<dbReference type="EMBL" id="JAHLZF010000013">
    <property type="protein sequence ID" value="MBU6081279.1"/>
    <property type="molecule type" value="Genomic_DNA"/>
</dbReference>
<gene>
    <name evidence="1" type="ORF">KQ486_09675</name>
</gene>
<sequence length="81" mass="8847">MVPISMKEYLRKVEGSKAKKAEVKASIQAAVKDKKKGVTCIICDQPIWAIGAGTMDQNMCFTCMTGEADSPEDYEIDTVCP</sequence>
<proteinExistence type="predicted"/>
<dbReference type="RefSeq" id="WP_144163097.1">
    <property type="nucleotide sequence ID" value="NZ_CAUPKR010000011.1"/>
</dbReference>
<comment type="caution">
    <text evidence="1">The sequence shown here is derived from an EMBL/GenBank/DDBJ whole genome shotgun (WGS) entry which is preliminary data.</text>
</comment>
<evidence type="ECO:0000313" key="2">
    <source>
        <dbReference type="Proteomes" id="UP000812672"/>
    </source>
</evidence>
<organism evidence="1 2">
    <name type="scientific">Allobacillus halotolerans</name>
    <dbReference type="NCBI Taxonomy" id="570278"/>
    <lineage>
        <taxon>Bacteria</taxon>
        <taxon>Bacillati</taxon>
        <taxon>Bacillota</taxon>
        <taxon>Bacilli</taxon>
        <taxon>Bacillales</taxon>
        <taxon>Bacillaceae</taxon>
        <taxon>Allobacillus</taxon>
    </lineage>
</organism>
<evidence type="ECO:0000313" key="1">
    <source>
        <dbReference type="EMBL" id="MBU6081279.1"/>
    </source>
</evidence>
<reference evidence="1 2" key="1">
    <citation type="journal article" date="2011" name="Int. J. Syst. Evol. Microbiol.">
        <title>Allobacillus halotolerans gen. nov., sp. nov. isolated from shrimp paste.</title>
        <authorList>
            <person name="Sheu S.Y."/>
            <person name="Arun A.B."/>
            <person name="Jiang S.R."/>
            <person name="Young C.C."/>
            <person name="Chen W.M."/>
        </authorList>
    </citation>
    <scope>NUCLEOTIDE SEQUENCE [LARGE SCALE GENOMIC DNA]</scope>
    <source>
        <strain evidence="1 2">LMG 24826</strain>
    </source>
</reference>
<name>A0ABS6GRJ3_9BACI</name>
<dbReference type="Proteomes" id="UP000812672">
    <property type="component" value="Unassembled WGS sequence"/>
</dbReference>
<keyword evidence="2" id="KW-1185">Reference proteome</keyword>